<dbReference type="PANTHER" id="PTHR12526:SF635">
    <property type="entry name" value="GLYCOSYL TRANSFERASE GROUP 1"/>
    <property type="match status" value="1"/>
</dbReference>
<feature type="domain" description="Glycosyl transferase family 1" evidence="1">
    <location>
        <begin position="172"/>
        <end position="326"/>
    </location>
</feature>
<dbReference type="Pfam" id="PF00534">
    <property type="entry name" value="Glycos_transf_1"/>
    <property type="match status" value="1"/>
</dbReference>
<dbReference type="SUPFAM" id="SSF53756">
    <property type="entry name" value="UDP-Glycosyltransferase/glycogen phosphorylase"/>
    <property type="match status" value="1"/>
</dbReference>
<proteinExistence type="predicted"/>
<name>A0ABR9G593_9GAMM</name>
<dbReference type="InterPro" id="IPR001296">
    <property type="entry name" value="Glyco_trans_1"/>
</dbReference>
<dbReference type="EMBL" id="JACZZA010000001">
    <property type="protein sequence ID" value="MBE1159189.1"/>
    <property type="molecule type" value="Genomic_DNA"/>
</dbReference>
<evidence type="ECO:0000313" key="2">
    <source>
        <dbReference type="EMBL" id="MBE1159189.1"/>
    </source>
</evidence>
<reference evidence="2 3" key="1">
    <citation type="submission" date="2020-09" db="EMBL/GenBank/DDBJ databases">
        <title>Dyella sp. 7MK23 isolated from forest soil.</title>
        <authorList>
            <person name="Fu J."/>
        </authorList>
    </citation>
    <scope>NUCLEOTIDE SEQUENCE [LARGE SCALE GENOMIC DNA]</scope>
    <source>
        <strain evidence="2 3">7MK23</strain>
    </source>
</reference>
<evidence type="ECO:0000259" key="1">
    <source>
        <dbReference type="Pfam" id="PF00534"/>
    </source>
</evidence>
<protein>
    <submittedName>
        <fullName evidence="2">Glycosyltransferase family 4 protein</fullName>
    </submittedName>
</protein>
<evidence type="ECO:0000313" key="3">
    <source>
        <dbReference type="Proteomes" id="UP000651010"/>
    </source>
</evidence>
<comment type="caution">
    <text evidence="2">The sequence shown here is derived from an EMBL/GenBank/DDBJ whole genome shotgun (WGS) entry which is preliminary data.</text>
</comment>
<sequence length="344" mass="38525">MKVLVVNNMAPFVWGGAEELALHLQRNLIKAGHESEVLRVPFQWNPSSRIPSQMLLARALELFNADRVIALKFPAYLIRHPHKTLWVIHQYRQAYDLYDAGQSDLVDRPDGQAIRDLIRNADNETFQESRRIFCISEVTKERLARYNGFDSSVLIPPVNDPELFTGGASGDYIFAGGRINGMKRQHLLIEALQHTDSDVKLVVGGPPDTPQDGERLRELVERLGLQDRVHLDFGFLPRKRYADYVNGARAVAYLPYDEEHGYVAMEAAIAGKALISTNDSGGVLRFAREQQTGRVVAPEASALGEAMSSIWRQQDRTKGFGEAGRELCSSLGVNWAQTVETLLQ</sequence>
<organism evidence="2 3">
    <name type="scientific">Dyella acidiphila</name>
    <dbReference type="NCBI Taxonomy" id="2775866"/>
    <lineage>
        <taxon>Bacteria</taxon>
        <taxon>Pseudomonadati</taxon>
        <taxon>Pseudomonadota</taxon>
        <taxon>Gammaproteobacteria</taxon>
        <taxon>Lysobacterales</taxon>
        <taxon>Rhodanobacteraceae</taxon>
        <taxon>Dyella</taxon>
    </lineage>
</organism>
<dbReference type="Proteomes" id="UP000651010">
    <property type="component" value="Unassembled WGS sequence"/>
</dbReference>
<dbReference type="RefSeq" id="WP_192554031.1">
    <property type="nucleotide sequence ID" value="NZ_JACZZA010000001.1"/>
</dbReference>
<dbReference type="PANTHER" id="PTHR12526">
    <property type="entry name" value="GLYCOSYLTRANSFERASE"/>
    <property type="match status" value="1"/>
</dbReference>
<gene>
    <name evidence="2" type="ORF">IGX34_02255</name>
</gene>
<dbReference type="Gene3D" id="3.40.50.2000">
    <property type="entry name" value="Glycogen Phosphorylase B"/>
    <property type="match status" value="2"/>
</dbReference>
<accession>A0ABR9G593</accession>
<keyword evidence="3" id="KW-1185">Reference proteome</keyword>
<dbReference type="CDD" id="cd03801">
    <property type="entry name" value="GT4_PimA-like"/>
    <property type="match status" value="1"/>
</dbReference>